<sequence>MQDGYYLSAYLHIDPLDHLLGTIIRHDQNAALFQKSGRTVKLIRLWELERVTGIKEHYVSFHSPEQAKRVLNELLKPLGLSLRDMVEIWGTPGLQTAADYHSVQEYRDLSYHSISHLFSAVMADSELFYNKRILGFSVDGGPDGVVDTRERTEKYFFTGGYINEGRVNLFPAESPGMLWGWAKFYFRMREGTLMALASASTSEIYGERTAGFPVLDGLHDMWESDCIRDLVNRVEQLTDEDAGRLFNGFDPRFSRRENKISMIMKIVQQVSMEVMDANIDRSLAAYSIDPSETYLALAGGFALNCPTNRHLMNKYGFAGFIAPPCVGDSGLSLGMGLYAFHKKLRGEPFEFKLAHAYFGEPDSSLPDILSSEAYAPFIEGAGPMTEQQAARDIQRGLVLWFDGESEIGPRALGHRSLLGDPRTEESKRMVNEVKQREWWRPVAPIILEEETAEWFETDYPSRFMLHTFKARPDKAPLIPGVLHLDGSARVQSIGRLENPRLYGVIGEFRKQTGVPVICNTSLNDRGEPIVNMIHEALNFALRKGIPVAYINGMRIRLRNHGDYAQAHEGPYPRRIGMNALSDREKEAAWKELNPWDVPRDVLYHYRDPNEQEPAGVYDIRSREDAERLCREVRLVQRHKKLFRTI</sequence>
<dbReference type="PANTHER" id="PTHR34847">
    <property type="entry name" value="NODULATION PROTEIN U"/>
    <property type="match status" value="1"/>
</dbReference>
<dbReference type="Gene3D" id="3.30.420.40">
    <property type="match status" value="1"/>
</dbReference>
<proteinExistence type="predicted"/>
<evidence type="ECO:0000313" key="3">
    <source>
        <dbReference type="EMBL" id="QAV17321.1"/>
    </source>
</evidence>
<dbReference type="Pfam" id="PF16861">
    <property type="entry name" value="Carbam_trans_C"/>
    <property type="match status" value="1"/>
</dbReference>
<dbReference type="RefSeq" id="WP_042229622.1">
    <property type="nucleotide sequence ID" value="NZ_CP026520.1"/>
</dbReference>
<evidence type="ECO:0000313" key="5">
    <source>
        <dbReference type="Proteomes" id="UP001527202"/>
    </source>
</evidence>
<dbReference type="PANTHER" id="PTHR34847:SF1">
    <property type="entry name" value="NODULATION PROTEIN U"/>
    <property type="match status" value="1"/>
</dbReference>
<accession>A0A410WSL4</accession>
<dbReference type="GO" id="GO:0016740">
    <property type="term" value="F:transferase activity"/>
    <property type="evidence" value="ECO:0007669"/>
    <property type="project" value="UniProtKB-KW"/>
</dbReference>
<dbReference type="EMBL" id="CP026520">
    <property type="protein sequence ID" value="QAV17321.1"/>
    <property type="molecule type" value="Genomic_DNA"/>
</dbReference>
<protein>
    <submittedName>
        <fullName evidence="3">Carbamoyltransferase</fullName>
    </submittedName>
</protein>
<dbReference type="EMBL" id="JAMDMJ010000008">
    <property type="protein sequence ID" value="MCY9595556.1"/>
    <property type="molecule type" value="Genomic_DNA"/>
</dbReference>
<reference evidence="3 4" key="1">
    <citation type="submission" date="2018-01" db="EMBL/GenBank/DDBJ databases">
        <title>The whole genome sequencing and assembly of Paenibacillus chitinolyticus KCCM 41400 strain.</title>
        <authorList>
            <person name="Kim J.-Y."/>
            <person name="Park M.-K."/>
            <person name="Lee Y.-J."/>
            <person name="Yi H."/>
            <person name="Bahn Y.-S."/>
            <person name="Kim J.F."/>
            <person name="Lee D.-W."/>
        </authorList>
    </citation>
    <scope>NUCLEOTIDE SEQUENCE [LARGE SCALE GENOMIC DNA]</scope>
    <source>
        <strain evidence="3 4">KCCM 41400</strain>
    </source>
</reference>
<feature type="domain" description="Carbamoyltransferase C-terminal" evidence="1">
    <location>
        <begin position="396"/>
        <end position="554"/>
    </location>
</feature>
<dbReference type="KEGG" id="pchi:PC41400_06445"/>
<gene>
    <name evidence="2" type="ORF">M5X16_07220</name>
    <name evidence="3" type="ORF">PC41400_06445</name>
</gene>
<dbReference type="CDD" id="cd24033">
    <property type="entry name" value="ASKHA_NBD_NodU_CmcH-like_N"/>
    <property type="match status" value="1"/>
</dbReference>
<dbReference type="InterPro" id="IPR031730">
    <property type="entry name" value="Carbam_trans_C"/>
</dbReference>
<evidence type="ECO:0000313" key="2">
    <source>
        <dbReference type="EMBL" id="MCY9595556.1"/>
    </source>
</evidence>
<dbReference type="OrthoDB" id="9780777at2"/>
<dbReference type="Proteomes" id="UP000288943">
    <property type="component" value="Chromosome"/>
</dbReference>
<evidence type="ECO:0000259" key="1">
    <source>
        <dbReference type="Pfam" id="PF16861"/>
    </source>
</evidence>
<name>A0A410WSL4_9BACL</name>
<dbReference type="Proteomes" id="UP001527202">
    <property type="component" value="Unassembled WGS sequence"/>
</dbReference>
<dbReference type="InterPro" id="IPR051338">
    <property type="entry name" value="NodU/CmcH_Carbamoyltrnsfr"/>
</dbReference>
<reference evidence="2 5" key="2">
    <citation type="submission" date="2022-05" db="EMBL/GenBank/DDBJ databases">
        <title>Genome Sequencing of Bee-Associated Microbes.</title>
        <authorList>
            <person name="Dunlap C."/>
        </authorList>
    </citation>
    <scope>NUCLEOTIDE SEQUENCE [LARGE SCALE GENOMIC DNA]</scope>
    <source>
        <strain evidence="2 5">NRRL B-23120</strain>
    </source>
</reference>
<organism evidence="3 4">
    <name type="scientific">Paenibacillus chitinolyticus</name>
    <dbReference type="NCBI Taxonomy" id="79263"/>
    <lineage>
        <taxon>Bacteria</taxon>
        <taxon>Bacillati</taxon>
        <taxon>Bacillota</taxon>
        <taxon>Bacilli</taxon>
        <taxon>Bacillales</taxon>
        <taxon>Paenibacillaceae</taxon>
        <taxon>Paenibacillus</taxon>
    </lineage>
</organism>
<dbReference type="Gene3D" id="3.90.870.20">
    <property type="entry name" value="Carbamoyltransferase, C-terminal domain"/>
    <property type="match status" value="1"/>
</dbReference>
<dbReference type="InterPro" id="IPR038152">
    <property type="entry name" value="Carbam_trans_C_sf"/>
</dbReference>
<evidence type="ECO:0000313" key="4">
    <source>
        <dbReference type="Proteomes" id="UP000288943"/>
    </source>
</evidence>
<dbReference type="AlphaFoldDB" id="A0A410WSL4"/>
<keyword evidence="3" id="KW-0808">Transferase</keyword>
<dbReference type="GeneID" id="95374457"/>
<keyword evidence="5" id="KW-1185">Reference proteome</keyword>